<dbReference type="Pfam" id="PF01171">
    <property type="entry name" value="ATP_bind_3"/>
    <property type="match status" value="1"/>
</dbReference>
<keyword evidence="4 6" id="KW-0067">ATP-binding</keyword>
<dbReference type="InterPro" id="IPR011063">
    <property type="entry name" value="TilS/TtcA_N"/>
</dbReference>
<sequence>MLTDGPAESGIGSDPTDAAHSFISSLKPDCLVLVAVSGGSDSVGMLVALCEAVETCARTDVRLAAVTVDHRLRLASAEEAEGVAALSARLSVPHEILSWDDEKPSTGVMAEARHARYQMLARYAETIRADVIVVAHTLNDQAETLFMRQQRKSSDAALPASGMASSTLVAARHWVARPFLSVEREPIRQFLRLRRIRWVDDPSNSDAHYERVRVRNRLIDSSERRMLAERAEAAGLRRTHVSEQAAELFVKSCKIHAGVVAEISVAPLLDTPEAGRYLLSTLLAVIGGRPYGPGGDVLARAMLFLKDGHKARMTGGRCLLDRRGDHLFILREARDVPECEIAAGETGLWDHRFRIENRSGITLAVRPASTVCKSADIEKPVCSDLPPGIRKTSQKVFPVINNDVAAAETEITPFLAPFDLFLPLFDLKLARSVAAGFNRVPYPDRSFVHLPNEKDS</sequence>
<dbReference type="GO" id="GO:0005737">
    <property type="term" value="C:cytoplasm"/>
    <property type="evidence" value="ECO:0007669"/>
    <property type="project" value="UniProtKB-SubCell"/>
</dbReference>
<name>A0A4R3NWX6_9HYPH</name>
<dbReference type="EMBL" id="SMAR01000019">
    <property type="protein sequence ID" value="TCT37289.1"/>
    <property type="molecule type" value="Genomic_DNA"/>
</dbReference>
<dbReference type="Gene3D" id="3.40.50.620">
    <property type="entry name" value="HUPs"/>
    <property type="match status" value="1"/>
</dbReference>
<dbReference type="PANTHER" id="PTHR43033">
    <property type="entry name" value="TRNA(ILE)-LYSIDINE SYNTHASE-RELATED"/>
    <property type="match status" value="1"/>
</dbReference>
<dbReference type="GO" id="GO:0006400">
    <property type="term" value="P:tRNA modification"/>
    <property type="evidence" value="ECO:0007669"/>
    <property type="project" value="UniProtKB-UniRule"/>
</dbReference>
<feature type="binding site" evidence="6">
    <location>
        <begin position="37"/>
        <end position="42"/>
    </location>
    <ligand>
        <name>ATP</name>
        <dbReference type="ChEBI" id="CHEBI:30616"/>
    </ligand>
</feature>
<evidence type="ECO:0000256" key="5">
    <source>
        <dbReference type="ARBA" id="ARBA00048539"/>
    </source>
</evidence>
<comment type="catalytic activity">
    <reaction evidence="5 6">
        <text>cytidine(34) in tRNA(Ile2) + L-lysine + ATP = lysidine(34) in tRNA(Ile2) + AMP + diphosphate + H(+)</text>
        <dbReference type="Rhea" id="RHEA:43744"/>
        <dbReference type="Rhea" id="RHEA-COMP:10625"/>
        <dbReference type="Rhea" id="RHEA-COMP:10670"/>
        <dbReference type="ChEBI" id="CHEBI:15378"/>
        <dbReference type="ChEBI" id="CHEBI:30616"/>
        <dbReference type="ChEBI" id="CHEBI:32551"/>
        <dbReference type="ChEBI" id="CHEBI:33019"/>
        <dbReference type="ChEBI" id="CHEBI:82748"/>
        <dbReference type="ChEBI" id="CHEBI:83665"/>
        <dbReference type="ChEBI" id="CHEBI:456215"/>
        <dbReference type="EC" id="6.3.4.19"/>
    </reaction>
</comment>
<dbReference type="RefSeq" id="WP_132312131.1">
    <property type="nucleotide sequence ID" value="NZ_SMAR01000019.1"/>
</dbReference>
<evidence type="ECO:0000256" key="3">
    <source>
        <dbReference type="ARBA" id="ARBA00022741"/>
    </source>
</evidence>
<dbReference type="InterPro" id="IPR012094">
    <property type="entry name" value="tRNA_Ile_lys_synt"/>
</dbReference>
<evidence type="ECO:0000256" key="6">
    <source>
        <dbReference type="HAMAP-Rule" id="MF_01161"/>
    </source>
</evidence>
<dbReference type="AlphaFoldDB" id="A0A4R3NWX6"/>
<proteinExistence type="inferred from homology"/>
<comment type="subcellular location">
    <subcellularLocation>
        <location evidence="6">Cytoplasm</location>
    </subcellularLocation>
</comment>
<dbReference type="HAMAP" id="MF_01161">
    <property type="entry name" value="tRNA_Ile_lys_synt"/>
    <property type="match status" value="1"/>
</dbReference>
<dbReference type="SUPFAM" id="SSF52402">
    <property type="entry name" value="Adenine nucleotide alpha hydrolases-like"/>
    <property type="match status" value="1"/>
</dbReference>
<dbReference type="InterPro" id="IPR012795">
    <property type="entry name" value="tRNA_Ile_lys_synt_N"/>
</dbReference>
<dbReference type="OrthoDB" id="9807403at2"/>
<organism evidence="8 9">
    <name type="scientific">Martelella mediterranea</name>
    <dbReference type="NCBI Taxonomy" id="293089"/>
    <lineage>
        <taxon>Bacteria</taxon>
        <taxon>Pseudomonadati</taxon>
        <taxon>Pseudomonadota</taxon>
        <taxon>Alphaproteobacteria</taxon>
        <taxon>Hyphomicrobiales</taxon>
        <taxon>Aurantimonadaceae</taxon>
        <taxon>Martelella</taxon>
    </lineage>
</organism>
<dbReference type="GO" id="GO:0005524">
    <property type="term" value="F:ATP binding"/>
    <property type="evidence" value="ECO:0007669"/>
    <property type="project" value="UniProtKB-UniRule"/>
</dbReference>
<dbReference type="EC" id="6.3.4.19" evidence="6"/>
<dbReference type="PANTHER" id="PTHR43033:SF1">
    <property type="entry name" value="TRNA(ILE)-LYSIDINE SYNTHASE-RELATED"/>
    <property type="match status" value="1"/>
</dbReference>
<dbReference type="NCBIfam" id="TIGR02432">
    <property type="entry name" value="lysidine_TilS_N"/>
    <property type="match status" value="1"/>
</dbReference>
<evidence type="ECO:0000256" key="2">
    <source>
        <dbReference type="ARBA" id="ARBA00022694"/>
    </source>
</evidence>
<comment type="domain">
    <text evidence="6">The N-terminal region contains the highly conserved SGGXDS motif, predicted to be a P-loop motif involved in ATP binding.</text>
</comment>
<evidence type="ECO:0000256" key="1">
    <source>
        <dbReference type="ARBA" id="ARBA00022598"/>
    </source>
</evidence>
<keyword evidence="2 6" id="KW-0819">tRNA processing</keyword>
<feature type="domain" description="tRNA(Ile)-lysidine/2-thiocytidine synthase N-terminal" evidence="7">
    <location>
        <begin position="32"/>
        <end position="216"/>
    </location>
</feature>
<keyword evidence="1 6" id="KW-0436">Ligase</keyword>
<protein>
    <recommendedName>
        <fullName evidence="6">tRNA(Ile)-lysidine synthase</fullName>
        <ecNumber evidence="6">6.3.4.19</ecNumber>
    </recommendedName>
    <alternativeName>
        <fullName evidence="6">tRNA(Ile)-2-lysyl-cytidine synthase</fullName>
    </alternativeName>
    <alternativeName>
        <fullName evidence="6">tRNA(Ile)-lysidine synthetase</fullName>
    </alternativeName>
</protein>
<comment type="caution">
    <text evidence="8">The sequence shown here is derived from an EMBL/GenBank/DDBJ whole genome shotgun (WGS) entry which is preliminary data.</text>
</comment>
<evidence type="ECO:0000256" key="4">
    <source>
        <dbReference type="ARBA" id="ARBA00022840"/>
    </source>
</evidence>
<dbReference type="GO" id="GO:0032267">
    <property type="term" value="F:tRNA(Ile)-lysidine synthase activity"/>
    <property type="evidence" value="ECO:0007669"/>
    <property type="project" value="UniProtKB-EC"/>
</dbReference>
<evidence type="ECO:0000259" key="7">
    <source>
        <dbReference type="Pfam" id="PF01171"/>
    </source>
</evidence>
<keyword evidence="3 6" id="KW-0547">Nucleotide-binding</keyword>
<dbReference type="Proteomes" id="UP000295097">
    <property type="component" value="Unassembled WGS sequence"/>
</dbReference>
<evidence type="ECO:0000313" key="9">
    <source>
        <dbReference type="Proteomes" id="UP000295097"/>
    </source>
</evidence>
<gene>
    <name evidence="6" type="primary">tilS</name>
    <name evidence="8" type="ORF">EDC90_101926</name>
</gene>
<evidence type="ECO:0000313" key="8">
    <source>
        <dbReference type="EMBL" id="TCT37289.1"/>
    </source>
</evidence>
<keyword evidence="6" id="KW-0963">Cytoplasm</keyword>
<accession>A0A4R3NWX6</accession>
<comment type="similarity">
    <text evidence="6">Belongs to the tRNA(Ile)-lysidine synthase family.</text>
</comment>
<dbReference type="InterPro" id="IPR014729">
    <property type="entry name" value="Rossmann-like_a/b/a_fold"/>
</dbReference>
<comment type="function">
    <text evidence="6">Ligates lysine onto the cytidine present at position 34 of the AUA codon-specific tRNA(Ile) that contains the anticodon CAU, in an ATP-dependent manner. Cytidine is converted to lysidine, thus changing the amino acid specificity of the tRNA from methionine to isoleucine.</text>
</comment>
<dbReference type="CDD" id="cd01992">
    <property type="entry name" value="TilS_N"/>
    <property type="match status" value="1"/>
</dbReference>
<keyword evidence="9" id="KW-1185">Reference proteome</keyword>
<reference evidence="8 9" key="1">
    <citation type="submission" date="2019-03" db="EMBL/GenBank/DDBJ databases">
        <title>Freshwater and sediment microbial communities from various areas in North America, analyzing microbe dynamics in response to fracking.</title>
        <authorList>
            <person name="Lamendella R."/>
        </authorList>
    </citation>
    <scope>NUCLEOTIDE SEQUENCE [LARGE SCALE GENOMIC DNA]</scope>
    <source>
        <strain evidence="8 9">175.2</strain>
    </source>
</reference>